<gene>
    <name evidence="4" type="ORF">BK648_20620</name>
</gene>
<proteinExistence type="inferred from homology"/>
<protein>
    <submittedName>
        <fullName evidence="4">ABC transporter substrate-binding protein</fullName>
    </submittedName>
</protein>
<accession>A0A423ETH5</accession>
<evidence type="ECO:0000313" key="5">
    <source>
        <dbReference type="Proteomes" id="UP000284656"/>
    </source>
</evidence>
<dbReference type="InterPro" id="IPR001638">
    <property type="entry name" value="Solute-binding_3/MltF_N"/>
</dbReference>
<comment type="caution">
    <text evidence="4">The sequence shown here is derived from an EMBL/GenBank/DDBJ whole genome shotgun (WGS) entry which is preliminary data.</text>
</comment>
<dbReference type="Pfam" id="PF00497">
    <property type="entry name" value="SBP_bac_3"/>
    <property type="match status" value="1"/>
</dbReference>
<evidence type="ECO:0000256" key="2">
    <source>
        <dbReference type="ARBA" id="ARBA00022729"/>
    </source>
</evidence>
<dbReference type="AlphaFoldDB" id="A0A423ETH5"/>
<organism evidence="4 5">
    <name type="scientific">Pseudomonas poae</name>
    <dbReference type="NCBI Taxonomy" id="200451"/>
    <lineage>
        <taxon>Bacteria</taxon>
        <taxon>Pseudomonadati</taxon>
        <taxon>Pseudomonadota</taxon>
        <taxon>Gammaproteobacteria</taxon>
        <taxon>Pseudomonadales</taxon>
        <taxon>Pseudomonadaceae</taxon>
        <taxon>Pseudomonas</taxon>
    </lineage>
</organism>
<dbReference type="PANTHER" id="PTHR35936:SF17">
    <property type="entry name" value="ARGININE-BINDING EXTRACELLULAR PROTEIN ARTP"/>
    <property type="match status" value="1"/>
</dbReference>
<dbReference type="Proteomes" id="UP000284656">
    <property type="component" value="Unassembled WGS sequence"/>
</dbReference>
<name>A0A423ETH5_9PSED</name>
<dbReference type="CDD" id="cd13623">
    <property type="entry name" value="PBP2_AA_hypothetical"/>
    <property type="match status" value="1"/>
</dbReference>
<dbReference type="Gene3D" id="3.40.190.10">
    <property type="entry name" value="Periplasmic binding protein-like II"/>
    <property type="match status" value="2"/>
</dbReference>
<dbReference type="PANTHER" id="PTHR35936">
    <property type="entry name" value="MEMBRANE-BOUND LYTIC MUREIN TRANSGLYCOSYLASE F"/>
    <property type="match status" value="1"/>
</dbReference>
<keyword evidence="2" id="KW-0732">Signal</keyword>
<dbReference type="SMART" id="SM00062">
    <property type="entry name" value="PBPb"/>
    <property type="match status" value="1"/>
</dbReference>
<evidence type="ECO:0000313" key="4">
    <source>
        <dbReference type="EMBL" id="ROM39351.1"/>
    </source>
</evidence>
<dbReference type="EMBL" id="MOAY01000074">
    <property type="protein sequence ID" value="ROM39351.1"/>
    <property type="molecule type" value="Genomic_DNA"/>
</dbReference>
<feature type="domain" description="Solute-binding protein family 3/N-terminal" evidence="3">
    <location>
        <begin position="13"/>
        <end position="233"/>
    </location>
</feature>
<dbReference type="SUPFAM" id="SSF53850">
    <property type="entry name" value="Periplasmic binding protein-like II"/>
    <property type="match status" value="1"/>
</dbReference>
<dbReference type="RefSeq" id="WP_123717648.1">
    <property type="nucleotide sequence ID" value="NZ_MOAY01000074.1"/>
</dbReference>
<reference evidence="4 5" key="1">
    <citation type="submission" date="2016-10" db="EMBL/GenBank/DDBJ databases">
        <title>Comparative genome analysis of multiple Pseudomonas spp. focuses on biocontrol and plant growth promoting traits.</title>
        <authorList>
            <person name="Tao X.-Y."/>
            <person name="Taylor C.G."/>
        </authorList>
    </citation>
    <scope>NUCLEOTIDE SEQUENCE [LARGE SCALE GENOMIC DNA]</scope>
    <source>
        <strain evidence="4 5">29G9</strain>
    </source>
</reference>
<evidence type="ECO:0000256" key="1">
    <source>
        <dbReference type="ARBA" id="ARBA00010333"/>
    </source>
</evidence>
<evidence type="ECO:0000259" key="3">
    <source>
        <dbReference type="SMART" id="SM00062"/>
    </source>
</evidence>
<comment type="similarity">
    <text evidence="1">Belongs to the bacterial solute-binding protein 3 family.</text>
</comment>
<sequence>MSRSPFIFAPTSVLRASINIGNPILARLDNAGQAAGVSVDLAHAFAAELGLTLELCVFKSAGESVAAVSAGRADFGFFAIDPARAEQLAFTEPYVLIEGCYLVRDTSPLNDNTQVDMPGIEVVVGKGSAYDLHLTRELKHATLVRSPTSPAVVETFLASGANVAAGVKQQLEFDAARIPGLRLLPGRFMQIRQAMGVPHAYGKEAADLLHQFVEQVKATGFVAEALERHGIVGATVAR</sequence>